<dbReference type="Gene3D" id="6.10.140.2220">
    <property type="match status" value="1"/>
</dbReference>
<evidence type="ECO:0000256" key="1">
    <source>
        <dbReference type="ARBA" id="ARBA00022723"/>
    </source>
</evidence>
<keyword evidence="8" id="KW-1185">Reference proteome</keyword>
<dbReference type="GO" id="GO:0008270">
    <property type="term" value="F:zinc ion binding"/>
    <property type="evidence" value="ECO:0007669"/>
    <property type="project" value="UniProtKB-KW"/>
</dbReference>
<feature type="compositionally biased region" description="Polar residues" evidence="5">
    <location>
        <begin position="517"/>
        <end position="528"/>
    </location>
</feature>
<accession>A0AAW1PZR3</accession>
<dbReference type="PROSITE" id="PS50865">
    <property type="entry name" value="ZF_MYND_2"/>
    <property type="match status" value="1"/>
</dbReference>
<evidence type="ECO:0000259" key="6">
    <source>
        <dbReference type="PROSITE" id="PS50865"/>
    </source>
</evidence>
<organism evidence="7 8">
    <name type="scientific">[Myrmecia] bisecta</name>
    <dbReference type="NCBI Taxonomy" id="41462"/>
    <lineage>
        <taxon>Eukaryota</taxon>
        <taxon>Viridiplantae</taxon>
        <taxon>Chlorophyta</taxon>
        <taxon>core chlorophytes</taxon>
        <taxon>Trebouxiophyceae</taxon>
        <taxon>Trebouxiales</taxon>
        <taxon>Trebouxiaceae</taxon>
        <taxon>Myrmecia</taxon>
    </lineage>
</organism>
<protein>
    <recommendedName>
        <fullName evidence="6">MYND-type domain-containing protein</fullName>
    </recommendedName>
</protein>
<dbReference type="Pfam" id="PF01753">
    <property type="entry name" value="zf-MYND"/>
    <property type="match status" value="1"/>
</dbReference>
<sequence>MGGDYIQPPLLEGKPCTFVDCNSADCAQLFPTQDLWDLVDGASLGVTTTIQDKWTKKKMMTSVEHDCLLQPDGTTLEPDGTTLKPVERYEPDSTRLLLDLGNPAHAQFLEKLLRHHIAINAALYLLGRCCVWGPTRDPREYWPNPQLLAMVVFPHLDTRRPRRSQEEPEEAPPVQMAGELRDPNFPQLFHRELVTPEGTSYQNRHALYAEQGLYFRPGEEVPLSHVTCIIPIPEEVLLEHEARYKAEHAARQLDRTSGARSNTRVVGQPLAKAQRDAFAAAVKEATEGGPVDWQVVVEKVKEKLPELADGRKARDYFYNHAADLGIADLGATIVSSKRWSSAELDAVKAVFKAHGKEGYTGLTDQLWKESADAVNGARARMHGAQVEERGMRAVKQWVAKNHAKVFAKEASETSAIAEAAVPAGQPAMPSGSSLGRLGAAASGLSAAPGGAAGVKQQEFAVLDAVELPPAQAQSSAVEFSHRQPLVPLQHGQHAGHAQQEAQQQAQHAQQTHRQPQPNAHSTGVQQAGQAGHSVQFRHLSGGTGTPSMLPSNPAASGELTDINQAPPHHLLFRADQPTKRRRLDATAASLEGLRRRRGGCVLGVSKLGVTGDSQASQVGRQRQGIFCQLAIAGWHTASTRTTLLTDLYGLLKAAEASPKVTKPLVEALCRRSLMAAWAKFCNSIASPDVLQALGSKQVDHDPDPVLFCTLLVQHAAFRIVQGLPLEEGCLNLTESWLCCGGWKFTLHFVQHLTAYMKTRKASSRYPLPQPGVAAHSPTILNSYLMCIYNTLFLASRPDTPYAETTLSEEGIVSRLVDLVSEAQQASDEMLDWGYSSIHLLMSMVYPDPIVGPSIYRQCRQVFAAPSSSLLQALRFWWLQAAQAPAGAHRGHAGSVVVVSMLQDAVIRNACAVQDSSAAKPPKVCLAALFSLILLLTKAPGKVLRACSEEGVLDVVHRPTLNVLLRSKAPVLVEAALRTNCRWLSQPELAPTAYQSGLLATSMCALLDGKVGPKGALSMLATLRKAMLFSGSDTQLAAYCMLATEALVRAACKPGKAGQEAAMLTGGTHAGCDPSRAIWEPVQAYAAAWVLPTMLGLADAFLDSNECQPWLSGIARHVALLAVTGALDDAIVRHLCTELARLAGQPILSQEINVLHPMSSVHLLINITKDVVNYQPCPGGKGSATFFGLLATDVLPVAASLLPVETQTAHNVLALTRPFGGMDLHEAVNRRAYKEVIIAEHEKLKALAAMAELMDALEAVCGPLDQTGTAAAADLELARLAALRAGCHNPGCKDVAGATEAELPTRKCSGCKKAHYCSAACQKAAWKVHKRICKACAA</sequence>
<evidence type="ECO:0000256" key="5">
    <source>
        <dbReference type="SAM" id="MobiDB-lite"/>
    </source>
</evidence>
<comment type="caution">
    <text evidence="7">The sequence shown here is derived from an EMBL/GenBank/DDBJ whole genome shotgun (WGS) entry which is preliminary data.</text>
</comment>
<keyword evidence="1" id="KW-0479">Metal-binding</keyword>
<name>A0AAW1PZR3_9CHLO</name>
<evidence type="ECO:0000313" key="7">
    <source>
        <dbReference type="EMBL" id="KAK9813314.1"/>
    </source>
</evidence>
<feature type="compositionally biased region" description="Low complexity" evidence="5">
    <location>
        <begin position="489"/>
        <end position="516"/>
    </location>
</feature>
<proteinExistence type="predicted"/>
<evidence type="ECO:0000256" key="2">
    <source>
        <dbReference type="ARBA" id="ARBA00022771"/>
    </source>
</evidence>
<reference evidence="7 8" key="1">
    <citation type="journal article" date="2024" name="Nat. Commun.">
        <title>Phylogenomics reveals the evolutionary origins of lichenization in chlorophyte algae.</title>
        <authorList>
            <person name="Puginier C."/>
            <person name="Libourel C."/>
            <person name="Otte J."/>
            <person name="Skaloud P."/>
            <person name="Haon M."/>
            <person name="Grisel S."/>
            <person name="Petersen M."/>
            <person name="Berrin J.G."/>
            <person name="Delaux P.M."/>
            <person name="Dal Grande F."/>
            <person name="Keller J."/>
        </authorList>
    </citation>
    <scope>NUCLEOTIDE SEQUENCE [LARGE SCALE GENOMIC DNA]</scope>
    <source>
        <strain evidence="7 8">SAG 2043</strain>
    </source>
</reference>
<dbReference type="PROSITE" id="PS01360">
    <property type="entry name" value="ZF_MYND_1"/>
    <property type="match status" value="1"/>
</dbReference>
<dbReference type="SUPFAM" id="SSF144232">
    <property type="entry name" value="HIT/MYND zinc finger-like"/>
    <property type="match status" value="1"/>
</dbReference>
<feature type="domain" description="MYND-type" evidence="6">
    <location>
        <begin position="1286"/>
        <end position="1332"/>
    </location>
</feature>
<dbReference type="Proteomes" id="UP001489004">
    <property type="component" value="Unassembled WGS sequence"/>
</dbReference>
<gene>
    <name evidence="7" type="ORF">WJX72_012361</name>
</gene>
<keyword evidence="3" id="KW-0862">Zinc</keyword>
<keyword evidence="2 4" id="KW-0863">Zinc-finger</keyword>
<evidence type="ECO:0000313" key="8">
    <source>
        <dbReference type="Proteomes" id="UP001489004"/>
    </source>
</evidence>
<dbReference type="EMBL" id="JALJOR010000008">
    <property type="protein sequence ID" value="KAK9813314.1"/>
    <property type="molecule type" value="Genomic_DNA"/>
</dbReference>
<evidence type="ECO:0000256" key="4">
    <source>
        <dbReference type="PROSITE-ProRule" id="PRU00134"/>
    </source>
</evidence>
<feature type="compositionally biased region" description="Polar residues" evidence="5">
    <location>
        <begin position="545"/>
        <end position="554"/>
    </location>
</feature>
<evidence type="ECO:0000256" key="3">
    <source>
        <dbReference type="ARBA" id="ARBA00022833"/>
    </source>
</evidence>
<feature type="region of interest" description="Disordered" evidence="5">
    <location>
        <begin position="159"/>
        <end position="181"/>
    </location>
</feature>
<dbReference type="InterPro" id="IPR002893">
    <property type="entry name" value="Znf_MYND"/>
</dbReference>
<feature type="region of interest" description="Disordered" evidence="5">
    <location>
        <begin position="489"/>
        <end position="565"/>
    </location>
</feature>